<dbReference type="InterPro" id="IPR037219">
    <property type="entry name" value="Peptidase_M41-like"/>
</dbReference>
<dbReference type="KEGG" id="crb:17899799"/>
<dbReference type="SUPFAM" id="SSF140990">
    <property type="entry name" value="FtsH protease domain-like"/>
    <property type="match status" value="1"/>
</dbReference>
<dbReference type="FunFam" id="1.20.58.760:FF:000007">
    <property type="entry name" value="ATP-dependent zinc metalloprotease"/>
    <property type="match status" value="1"/>
</dbReference>
<dbReference type="Proteomes" id="UP000029121">
    <property type="component" value="Unassembled WGS sequence"/>
</dbReference>
<dbReference type="STRING" id="81985.R0IHL9"/>
<proteinExistence type="predicted"/>
<evidence type="ECO:0008006" key="3">
    <source>
        <dbReference type="Google" id="ProtNLM"/>
    </source>
</evidence>
<dbReference type="PANTHER" id="PTHR33471">
    <property type="entry name" value="ATP-DEPENDENT ZINC METALLOPROTEASE-RELATED"/>
    <property type="match status" value="1"/>
</dbReference>
<organism evidence="1 2">
    <name type="scientific">Capsella rubella</name>
    <dbReference type="NCBI Taxonomy" id="81985"/>
    <lineage>
        <taxon>Eukaryota</taxon>
        <taxon>Viridiplantae</taxon>
        <taxon>Streptophyta</taxon>
        <taxon>Embryophyta</taxon>
        <taxon>Tracheophyta</taxon>
        <taxon>Spermatophyta</taxon>
        <taxon>Magnoliopsida</taxon>
        <taxon>eudicotyledons</taxon>
        <taxon>Gunneridae</taxon>
        <taxon>Pentapetalae</taxon>
        <taxon>rosids</taxon>
        <taxon>malvids</taxon>
        <taxon>Brassicales</taxon>
        <taxon>Brassicaceae</taxon>
        <taxon>Camelineae</taxon>
        <taxon>Capsella</taxon>
    </lineage>
</organism>
<accession>R0IHL9</accession>
<keyword evidence="2" id="KW-1185">Reference proteome</keyword>
<reference evidence="2" key="1">
    <citation type="journal article" date="2013" name="Nat. Genet.">
        <title>The Capsella rubella genome and the genomic consequences of rapid mating system evolution.</title>
        <authorList>
            <person name="Slotte T."/>
            <person name="Hazzouri K.M."/>
            <person name="Agren J.A."/>
            <person name="Koenig D."/>
            <person name="Maumus F."/>
            <person name="Guo Y.L."/>
            <person name="Steige K."/>
            <person name="Platts A.E."/>
            <person name="Escobar J.S."/>
            <person name="Newman L.K."/>
            <person name="Wang W."/>
            <person name="Mandakova T."/>
            <person name="Vello E."/>
            <person name="Smith L.M."/>
            <person name="Henz S.R."/>
            <person name="Steffen J."/>
            <person name="Takuno S."/>
            <person name="Brandvain Y."/>
            <person name="Coop G."/>
            <person name="Andolfatto P."/>
            <person name="Hu T.T."/>
            <person name="Blanchette M."/>
            <person name="Clark R.M."/>
            <person name="Quesneville H."/>
            <person name="Nordborg M."/>
            <person name="Gaut B.S."/>
            <person name="Lysak M.A."/>
            <person name="Jenkins J."/>
            <person name="Grimwood J."/>
            <person name="Chapman J."/>
            <person name="Prochnik S."/>
            <person name="Shu S."/>
            <person name="Rokhsar D."/>
            <person name="Schmutz J."/>
            <person name="Weigel D."/>
            <person name="Wright S.I."/>
        </authorList>
    </citation>
    <scope>NUCLEOTIDE SEQUENCE [LARGE SCALE GENOMIC DNA]</scope>
    <source>
        <strain evidence="2">cv. Monte Gargano</strain>
    </source>
</reference>
<dbReference type="Gene3D" id="1.20.58.760">
    <property type="entry name" value="Peptidase M41"/>
    <property type="match status" value="1"/>
</dbReference>
<protein>
    <recommendedName>
        <fullName evidence="3">Peptidase M41 domain-containing protein</fullName>
    </recommendedName>
</protein>
<evidence type="ECO:0000313" key="1">
    <source>
        <dbReference type="EMBL" id="EOA37910.1"/>
    </source>
</evidence>
<dbReference type="OrthoDB" id="66620at2759"/>
<dbReference type="PANTHER" id="PTHR33471:SF7">
    <property type="entry name" value="ATP-DEPENDENT ZINC METALLOPROTEASE-RELATED"/>
    <property type="match status" value="1"/>
</dbReference>
<dbReference type="eggNOG" id="ENOG502QRAA">
    <property type="taxonomic scope" value="Eukaryota"/>
</dbReference>
<dbReference type="EMBL" id="KB870805">
    <property type="protein sequence ID" value="EOA37910.1"/>
    <property type="molecule type" value="Genomic_DNA"/>
</dbReference>
<evidence type="ECO:0000313" key="2">
    <source>
        <dbReference type="Proteomes" id="UP000029121"/>
    </source>
</evidence>
<dbReference type="GO" id="GO:0005524">
    <property type="term" value="F:ATP binding"/>
    <property type="evidence" value="ECO:0007669"/>
    <property type="project" value="InterPro"/>
</dbReference>
<name>R0IHL9_9BRAS</name>
<dbReference type="GO" id="GO:0004176">
    <property type="term" value="F:ATP-dependent peptidase activity"/>
    <property type="evidence" value="ECO:0007669"/>
    <property type="project" value="InterPro"/>
</dbReference>
<dbReference type="GO" id="GO:0004222">
    <property type="term" value="F:metalloendopeptidase activity"/>
    <property type="evidence" value="ECO:0007669"/>
    <property type="project" value="InterPro"/>
</dbReference>
<dbReference type="AlphaFoldDB" id="R0IHL9"/>
<dbReference type="GO" id="GO:0006508">
    <property type="term" value="P:proteolysis"/>
    <property type="evidence" value="ECO:0007669"/>
    <property type="project" value="InterPro"/>
</dbReference>
<gene>
    <name evidence="1" type="ORF">CARUB_v10009377mg</name>
</gene>
<sequence>MAIPPSSPPCLRSLSPFPPLFPRQSSFLVPRKQSLAFRSFRRHEVLRPSALREWREYEDAVKRKDLAGALRFLKSIEYDQQRDAIAAPMTTAKLSGLGALELERDWQVLDACLNADDMRLVRSAFRFLKERGLLANFGKFSSIVLEGTREVTPTVLKSATGLEVTKLSPKKWGLSGGSSIALAAFLGGVSYLLSQEIDVRPNLAVILGLAYMDSVFLGGTCLAQISCYWPPHKRRIIVHEAGHLLIAYLMGCPIRGVILDPIVAMQMGVQGHAGTQFWDQKMEGEIAEGRLSGSSFDRYSMVLFAGIAAEALVYGEAEGGENDENLFRSISLLLEPPLSMAQMSNQARWSVLQSYNLLKWHKAAHRAAVEALQVGSPLSIVIRRIEEAMSSSR</sequence>